<dbReference type="EMBL" id="DSYZ01000057">
    <property type="protein sequence ID" value="HGT82591.1"/>
    <property type="molecule type" value="Genomic_DNA"/>
</dbReference>
<protein>
    <submittedName>
        <fullName evidence="2">Helix-turn-helix domain-containing protein</fullName>
    </submittedName>
</protein>
<dbReference type="InterPro" id="IPR016472">
    <property type="entry name" value="Tscrpt_reg_MJ0621_prd"/>
</dbReference>
<dbReference type="SUPFAM" id="SSF47413">
    <property type="entry name" value="lambda repressor-like DNA-binding domains"/>
    <property type="match status" value="1"/>
</dbReference>
<dbReference type="Gene3D" id="1.10.260.40">
    <property type="entry name" value="lambda repressor-like DNA-binding domains"/>
    <property type="match status" value="1"/>
</dbReference>
<name>A0A7J3M139_ARCFL</name>
<dbReference type="PIRSF" id="PIRSF005978">
    <property type="entry name" value="HTH_MJ0621_prd"/>
    <property type="match status" value="1"/>
</dbReference>
<feature type="domain" description="HTH cro/C1-type" evidence="1">
    <location>
        <begin position="27"/>
        <end position="74"/>
    </location>
</feature>
<dbReference type="PROSITE" id="PS50943">
    <property type="entry name" value="HTH_CROC1"/>
    <property type="match status" value="1"/>
</dbReference>
<dbReference type="SMART" id="SM00530">
    <property type="entry name" value="HTH_XRE"/>
    <property type="match status" value="1"/>
</dbReference>
<organism evidence="2">
    <name type="scientific">Archaeoglobus fulgidus</name>
    <dbReference type="NCBI Taxonomy" id="2234"/>
    <lineage>
        <taxon>Archaea</taxon>
        <taxon>Methanobacteriati</taxon>
        <taxon>Methanobacteriota</taxon>
        <taxon>Archaeoglobi</taxon>
        <taxon>Archaeoglobales</taxon>
        <taxon>Archaeoglobaceae</taxon>
        <taxon>Archaeoglobus</taxon>
    </lineage>
</organism>
<dbReference type="AlphaFoldDB" id="A0A7J3M139"/>
<evidence type="ECO:0000313" key="2">
    <source>
        <dbReference type="EMBL" id="HGT82591.1"/>
    </source>
</evidence>
<comment type="caution">
    <text evidence="2">The sequence shown here is derived from an EMBL/GenBank/DDBJ whole genome shotgun (WGS) entry which is preliminary data.</text>
</comment>
<accession>A0A7J3M139</accession>
<dbReference type="Pfam" id="PF01381">
    <property type="entry name" value="HTH_3"/>
    <property type="match status" value="1"/>
</dbReference>
<reference evidence="2" key="1">
    <citation type="journal article" date="2020" name="mSystems">
        <title>Genome- and Community-Level Interaction Insights into Carbon Utilization and Element Cycling Functions of Hydrothermarchaeota in Hydrothermal Sediment.</title>
        <authorList>
            <person name="Zhou Z."/>
            <person name="Liu Y."/>
            <person name="Xu W."/>
            <person name="Pan J."/>
            <person name="Luo Z.H."/>
            <person name="Li M."/>
        </authorList>
    </citation>
    <scope>NUCLEOTIDE SEQUENCE [LARGE SCALE GENOMIC DNA]</scope>
    <source>
        <strain evidence="2">SpSt-587</strain>
    </source>
</reference>
<sequence length="172" mass="19034">MEVERVIAELVLSEEFGKKLETLIKSELKMEVREFAKKAGISESTIYKIVSGKRDPTLRTLRQIAKFIVDKAKKGEDFVAVIVSRAVLNMLVDRFVEVDGRRISIREYPANGFEEAIVSAVRAEKDGAKAIVCAPILSPTVEKIVRVPIVTIIPKEDLLAAIKLAGKKVASQ</sequence>
<dbReference type="InterPro" id="IPR010982">
    <property type="entry name" value="Lambda_DNA-bd_dom_sf"/>
</dbReference>
<evidence type="ECO:0000259" key="1">
    <source>
        <dbReference type="PROSITE" id="PS50943"/>
    </source>
</evidence>
<gene>
    <name evidence="2" type="ORF">ENT52_02555</name>
</gene>
<proteinExistence type="predicted"/>
<dbReference type="InterPro" id="IPR001387">
    <property type="entry name" value="Cro/C1-type_HTH"/>
</dbReference>
<dbReference type="GO" id="GO:0003677">
    <property type="term" value="F:DNA binding"/>
    <property type="evidence" value="ECO:0007669"/>
    <property type="project" value="InterPro"/>
</dbReference>
<dbReference type="CDD" id="cd00093">
    <property type="entry name" value="HTH_XRE"/>
    <property type="match status" value="1"/>
</dbReference>